<feature type="non-terminal residue" evidence="1">
    <location>
        <position position="1"/>
    </location>
</feature>
<evidence type="ECO:0000313" key="1">
    <source>
        <dbReference type="EMBL" id="EJW95901.1"/>
    </source>
</evidence>
<dbReference type="AlphaFoldDB" id="J9FLV4"/>
<organism evidence="1">
    <name type="scientific">gut metagenome</name>
    <dbReference type="NCBI Taxonomy" id="749906"/>
    <lineage>
        <taxon>unclassified sequences</taxon>
        <taxon>metagenomes</taxon>
        <taxon>organismal metagenomes</taxon>
    </lineage>
</organism>
<sequence length="23" mass="2458">WDGHGYAEVYQEGVHGDIGGITP</sequence>
<dbReference type="EMBL" id="AMCI01005561">
    <property type="protein sequence ID" value="EJW95901.1"/>
    <property type="molecule type" value="Genomic_DNA"/>
</dbReference>
<protein>
    <submittedName>
        <fullName evidence="1">Uncharacterized protein</fullName>
    </submittedName>
</protein>
<comment type="caution">
    <text evidence="1">The sequence shown here is derived from an EMBL/GenBank/DDBJ whole genome shotgun (WGS) entry which is preliminary data.</text>
</comment>
<accession>J9FLV4</accession>
<gene>
    <name evidence="1" type="ORF">EVA_15993</name>
</gene>
<name>J9FLV4_9ZZZZ</name>
<reference evidence="1" key="1">
    <citation type="journal article" date="2012" name="PLoS ONE">
        <title>Gene sets for utilization of primary and secondary nutrition supplies in the distal gut of endangered iberian lynx.</title>
        <authorList>
            <person name="Alcaide M."/>
            <person name="Messina E."/>
            <person name="Richter M."/>
            <person name="Bargiela R."/>
            <person name="Peplies J."/>
            <person name="Huws S.A."/>
            <person name="Newbold C.J."/>
            <person name="Golyshin P.N."/>
            <person name="Simon M.A."/>
            <person name="Lopez G."/>
            <person name="Yakimov M.M."/>
            <person name="Ferrer M."/>
        </authorList>
    </citation>
    <scope>NUCLEOTIDE SEQUENCE</scope>
</reference>
<proteinExistence type="predicted"/>